<feature type="compositionally biased region" description="Polar residues" evidence="1">
    <location>
        <begin position="320"/>
        <end position="329"/>
    </location>
</feature>
<evidence type="ECO:0000313" key="2">
    <source>
        <dbReference type="EMBL" id="KAA6374135.1"/>
    </source>
</evidence>
<feature type="compositionally biased region" description="Low complexity" evidence="1">
    <location>
        <begin position="298"/>
        <end position="318"/>
    </location>
</feature>
<accession>A0A5J4UWF3</accession>
<gene>
    <name evidence="2" type="ORF">EZS28_030337</name>
</gene>
<feature type="compositionally biased region" description="Polar residues" evidence="1">
    <location>
        <begin position="171"/>
        <end position="297"/>
    </location>
</feature>
<protein>
    <submittedName>
        <fullName evidence="2">Uncharacterized protein</fullName>
    </submittedName>
</protein>
<dbReference type="AlphaFoldDB" id="A0A5J4UWF3"/>
<name>A0A5J4UWF3_9EUKA</name>
<organism evidence="2 3">
    <name type="scientific">Streblomastix strix</name>
    <dbReference type="NCBI Taxonomy" id="222440"/>
    <lineage>
        <taxon>Eukaryota</taxon>
        <taxon>Metamonada</taxon>
        <taxon>Preaxostyla</taxon>
        <taxon>Oxymonadida</taxon>
        <taxon>Streblomastigidae</taxon>
        <taxon>Streblomastix</taxon>
    </lineage>
</organism>
<sequence>KDELVPDAFYNLLDRMRQKIHNSIEAGDLIREDKEDMLEQLSNKETDYLNNDQLMMSMSSGKTVKSRSLGGNGSQNLSSSKKKSTLNKKSFAETERELVNERVAIERAIEQEEKKRANKIVGASDLMNMYFDEVKYVVSNNTQTKQKPKTYNIINSSQANPNPADPLGTPDPQQRTNNNSGINIRNEITSPQATRSKLNMVTSPRLSNSNSNKQNTITSPRGNNKLNIITSPRGNNKLNIITSPRGNNKLNTITSPRGNNSSSNKQNMITSPRGNNITNKQNMNSSPQVSSTKKNNISNVTNSPLSTNSPNTNTNLPSWKQKQPISAITSPPIRVIGGKVDTRVKGPEGFEHSASQSKL</sequence>
<feature type="compositionally biased region" description="Polar residues" evidence="1">
    <location>
        <begin position="152"/>
        <end position="161"/>
    </location>
</feature>
<feature type="region of interest" description="Disordered" evidence="1">
    <location>
        <begin position="60"/>
        <end position="89"/>
    </location>
</feature>
<dbReference type="EMBL" id="SNRW01012201">
    <property type="protein sequence ID" value="KAA6374135.1"/>
    <property type="molecule type" value="Genomic_DNA"/>
</dbReference>
<feature type="region of interest" description="Disordered" evidence="1">
    <location>
        <begin position="147"/>
        <end position="334"/>
    </location>
</feature>
<dbReference type="Proteomes" id="UP000324800">
    <property type="component" value="Unassembled WGS sequence"/>
</dbReference>
<feature type="non-terminal residue" evidence="2">
    <location>
        <position position="1"/>
    </location>
</feature>
<feature type="compositionally biased region" description="Low complexity" evidence="1">
    <location>
        <begin position="66"/>
        <end position="79"/>
    </location>
</feature>
<reference evidence="2 3" key="1">
    <citation type="submission" date="2019-03" db="EMBL/GenBank/DDBJ databases">
        <title>Single cell metagenomics reveals metabolic interactions within the superorganism composed of flagellate Streblomastix strix and complex community of Bacteroidetes bacteria on its surface.</title>
        <authorList>
            <person name="Treitli S.C."/>
            <person name="Kolisko M."/>
            <person name="Husnik F."/>
            <person name="Keeling P."/>
            <person name="Hampl V."/>
        </authorList>
    </citation>
    <scope>NUCLEOTIDE SEQUENCE [LARGE SCALE GENOMIC DNA]</scope>
    <source>
        <strain evidence="2">ST1C</strain>
    </source>
</reference>
<comment type="caution">
    <text evidence="2">The sequence shown here is derived from an EMBL/GenBank/DDBJ whole genome shotgun (WGS) entry which is preliminary data.</text>
</comment>
<evidence type="ECO:0000313" key="3">
    <source>
        <dbReference type="Proteomes" id="UP000324800"/>
    </source>
</evidence>
<evidence type="ECO:0000256" key="1">
    <source>
        <dbReference type="SAM" id="MobiDB-lite"/>
    </source>
</evidence>
<proteinExistence type="predicted"/>